<feature type="chain" id="PRO_5031088015" evidence="5">
    <location>
        <begin position="24"/>
        <end position="689"/>
    </location>
</feature>
<evidence type="ECO:0000256" key="4">
    <source>
        <dbReference type="SAM" id="MobiDB-lite"/>
    </source>
</evidence>
<dbReference type="GO" id="GO:0005975">
    <property type="term" value="P:carbohydrate metabolic process"/>
    <property type="evidence" value="ECO:0007669"/>
    <property type="project" value="InterPro"/>
</dbReference>
<feature type="domain" description="Glycoside hydrolase family 2 immunoglobulin-like beta-sandwich" evidence="6">
    <location>
        <begin position="191"/>
        <end position="270"/>
    </location>
</feature>
<reference evidence="10 11" key="1">
    <citation type="submission" date="2019-11" db="EMBL/GenBank/DDBJ databases">
        <title>Novel species isolated from a subtropical stream in China.</title>
        <authorList>
            <person name="Lu H."/>
        </authorList>
    </citation>
    <scope>NUCLEOTIDE SEQUENCE [LARGE SCALE GENOMIC DNA]</scope>
    <source>
        <strain evidence="10 11">FT92W</strain>
    </source>
</reference>
<dbReference type="SUPFAM" id="SSF49303">
    <property type="entry name" value="beta-Galactosidase/glucuronidase domain"/>
    <property type="match status" value="1"/>
</dbReference>
<dbReference type="PRINTS" id="PR00132">
    <property type="entry name" value="GLHYDRLASE2"/>
</dbReference>
<dbReference type="InterPro" id="IPR032311">
    <property type="entry name" value="DUF4982"/>
</dbReference>
<sequence>MPTPTRIATWILPAFLLAPAAWSAPARTILPLDTGWDFQLAGRQDWQSVSLPHSFNAADSTSAQYYRGAALYRRTLHLDHAGKGRRHYLEFDGAMLVTEVRVNGHDAGRHAGGFARFRFDVTPWLKAGRNDIEVKVDNARNSDVAPLGGDYTMAGGLYRPVRLVTTGDVHFDMLDYGGPGVYFRAGGVSAERAVLAWTARVANDRARAVRATVTLRLRDAGGKVVATARKAVTLPPRTVTAVALDSVLASPHLWHGARDPYLYTSEAELHGEAEPAPGAKFARKTAGQLDQLAFQTGLRDVRLDPARGLLLNGAPYPVHGVNVHQTFLPGKGPAVSSADIDADYRILSDLGVTGLRFAHYQHPQHAYDLADRLGWLVWTEAPLTAEISGTPAFLANSTQQLRELIRQNSHHPSVMVWGLGNEIYKVDADSASVLSALQRVAQEEDPGRPTAYANCCAAIDGPQASHTDAVGSNVYYGWYDGEFADLGPFLDKNHALRPDTPESVSEYGAGGSAQHQQDPPQRPQPGGNWHPEQYQALYHEAAWRQLEARPWLWSSFVWVGFDFPSAFRNEGDTRGFNDKGLVSYDRAVRKDAFYWYQANWTSKPMVYLTSRRHTRRKDAEVQVKVYSNQSRVSLRVNGVEQGTQAVAGRIATWNVLLSPGTNRIEVSAGVATDAADWHYQPAAPERKPD</sequence>
<dbReference type="InterPro" id="IPR006103">
    <property type="entry name" value="Glyco_hydro_2_cat"/>
</dbReference>
<keyword evidence="11" id="KW-1185">Reference proteome</keyword>
<keyword evidence="5" id="KW-0732">Signal</keyword>
<feature type="domain" description="DUF4982" evidence="9">
    <location>
        <begin position="620"/>
        <end position="666"/>
    </location>
</feature>
<comment type="similarity">
    <text evidence="1">Belongs to the glycosyl hydrolase 2 family.</text>
</comment>
<dbReference type="RefSeq" id="WP_154374442.1">
    <property type="nucleotide sequence ID" value="NZ_WKJJ01000007.1"/>
</dbReference>
<dbReference type="InterPro" id="IPR006104">
    <property type="entry name" value="Glyco_hydro_2_N"/>
</dbReference>
<name>A0A7X2INF1_9BURK</name>
<dbReference type="Pfam" id="PF00703">
    <property type="entry name" value="Glyco_hydro_2"/>
    <property type="match status" value="1"/>
</dbReference>
<dbReference type="Pfam" id="PF02836">
    <property type="entry name" value="Glyco_hydro_2_C"/>
    <property type="match status" value="1"/>
</dbReference>
<gene>
    <name evidence="10" type="ORF">GJ700_13220</name>
</gene>
<dbReference type="SUPFAM" id="SSF49785">
    <property type="entry name" value="Galactose-binding domain-like"/>
    <property type="match status" value="1"/>
</dbReference>
<evidence type="ECO:0000313" key="10">
    <source>
        <dbReference type="EMBL" id="MRV72668.1"/>
    </source>
</evidence>
<dbReference type="Pfam" id="PF02837">
    <property type="entry name" value="Glyco_hydro_2_N"/>
    <property type="match status" value="1"/>
</dbReference>
<dbReference type="Proteomes" id="UP000446768">
    <property type="component" value="Unassembled WGS sequence"/>
</dbReference>
<dbReference type="PANTHER" id="PTHR42732:SF1">
    <property type="entry name" value="BETA-MANNOSIDASE"/>
    <property type="match status" value="1"/>
</dbReference>
<dbReference type="Gene3D" id="3.20.20.80">
    <property type="entry name" value="Glycosidases"/>
    <property type="match status" value="1"/>
</dbReference>
<evidence type="ECO:0000256" key="5">
    <source>
        <dbReference type="SAM" id="SignalP"/>
    </source>
</evidence>
<dbReference type="InterPro" id="IPR006102">
    <property type="entry name" value="Ig-like_GH2"/>
</dbReference>
<evidence type="ECO:0000313" key="11">
    <source>
        <dbReference type="Proteomes" id="UP000446768"/>
    </source>
</evidence>
<organism evidence="10 11">
    <name type="scientific">Pseudoduganella rivuli</name>
    <dbReference type="NCBI Taxonomy" id="2666085"/>
    <lineage>
        <taxon>Bacteria</taxon>
        <taxon>Pseudomonadati</taxon>
        <taxon>Pseudomonadota</taxon>
        <taxon>Betaproteobacteria</taxon>
        <taxon>Burkholderiales</taxon>
        <taxon>Oxalobacteraceae</taxon>
        <taxon>Telluria group</taxon>
        <taxon>Pseudoduganella</taxon>
    </lineage>
</organism>
<evidence type="ECO:0000256" key="2">
    <source>
        <dbReference type="ARBA" id="ARBA00022801"/>
    </source>
</evidence>
<dbReference type="InterPro" id="IPR006101">
    <property type="entry name" value="Glyco_hydro_2"/>
</dbReference>
<feature type="signal peptide" evidence="5">
    <location>
        <begin position="1"/>
        <end position="23"/>
    </location>
</feature>
<dbReference type="GO" id="GO:0004553">
    <property type="term" value="F:hydrolase activity, hydrolyzing O-glycosyl compounds"/>
    <property type="evidence" value="ECO:0007669"/>
    <property type="project" value="InterPro"/>
</dbReference>
<dbReference type="SUPFAM" id="SSF51445">
    <property type="entry name" value="(Trans)glycosidases"/>
    <property type="match status" value="1"/>
</dbReference>
<evidence type="ECO:0000256" key="1">
    <source>
        <dbReference type="ARBA" id="ARBA00007401"/>
    </source>
</evidence>
<comment type="caution">
    <text evidence="10">The sequence shown here is derived from an EMBL/GenBank/DDBJ whole genome shotgun (WGS) entry which is preliminary data.</text>
</comment>
<keyword evidence="3" id="KW-0326">Glycosidase</keyword>
<keyword evidence="2 10" id="KW-0378">Hydrolase</keyword>
<dbReference type="Gene3D" id="2.60.40.10">
    <property type="entry name" value="Immunoglobulins"/>
    <property type="match status" value="2"/>
</dbReference>
<evidence type="ECO:0000259" key="9">
    <source>
        <dbReference type="Pfam" id="PF16355"/>
    </source>
</evidence>
<dbReference type="InterPro" id="IPR051913">
    <property type="entry name" value="GH2_Domain-Containing"/>
</dbReference>
<dbReference type="InterPro" id="IPR036156">
    <property type="entry name" value="Beta-gal/glucu_dom_sf"/>
</dbReference>
<proteinExistence type="inferred from homology"/>
<protein>
    <submittedName>
        <fullName evidence="10">Glycoside hydrolase family 2 protein</fullName>
    </submittedName>
</protein>
<dbReference type="EMBL" id="WKJJ01000007">
    <property type="protein sequence ID" value="MRV72668.1"/>
    <property type="molecule type" value="Genomic_DNA"/>
</dbReference>
<dbReference type="InterPro" id="IPR013783">
    <property type="entry name" value="Ig-like_fold"/>
</dbReference>
<dbReference type="AlphaFoldDB" id="A0A7X2INF1"/>
<feature type="domain" description="Glycoside hydrolase family 2 catalytic" evidence="7">
    <location>
        <begin position="309"/>
        <end position="589"/>
    </location>
</feature>
<feature type="region of interest" description="Disordered" evidence="4">
    <location>
        <begin position="494"/>
        <end position="531"/>
    </location>
</feature>
<dbReference type="Gene3D" id="2.60.120.260">
    <property type="entry name" value="Galactose-binding domain-like"/>
    <property type="match status" value="1"/>
</dbReference>
<evidence type="ECO:0000256" key="3">
    <source>
        <dbReference type="ARBA" id="ARBA00023295"/>
    </source>
</evidence>
<accession>A0A7X2INF1</accession>
<dbReference type="PANTHER" id="PTHR42732">
    <property type="entry name" value="BETA-GALACTOSIDASE"/>
    <property type="match status" value="1"/>
</dbReference>
<dbReference type="Pfam" id="PF16355">
    <property type="entry name" value="DUF4982"/>
    <property type="match status" value="1"/>
</dbReference>
<dbReference type="InterPro" id="IPR017853">
    <property type="entry name" value="GH"/>
</dbReference>
<evidence type="ECO:0000259" key="8">
    <source>
        <dbReference type="Pfam" id="PF02837"/>
    </source>
</evidence>
<feature type="domain" description="Glycosyl hydrolases family 2 sugar binding" evidence="8">
    <location>
        <begin position="32"/>
        <end position="166"/>
    </location>
</feature>
<evidence type="ECO:0000259" key="7">
    <source>
        <dbReference type="Pfam" id="PF02836"/>
    </source>
</evidence>
<evidence type="ECO:0000259" key="6">
    <source>
        <dbReference type="Pfam" id="PF00703"/>
    </source>
</evidence>
<dbReference type="InterPro" id="IPR008979">
    <property type="entry name" value="Galactose-bd-like_sf"/>
</dbReference>